<organism evidence="2 3">
    <name type="scientific">Globodera rostochiensis</name>
    <name type="common">Golden nematode worm</name>
    <name type="synonym">Heterodera rostochiensis</name>
    <dbReference type="NCBI Taxonomy" id="31243"/>
    <lineage>
        <taxon>Eukaryota</taxon>
        <taxon>Metazoa</taxon>
        <taxon>Ecdysozoa</taxon>
        <taxon>Nematoda</taxon>
        <taxon>Chromadorea</taxon>
        <taxon>Rhabditida</taxon>
        <taxon>Tylenchina</taxon>
        <taxon>Tylenchomorpha</taxon>
        <taxon>Tylenchoidea</taxon>
        <taxon>Heteroderidae</taxon>
        <taxon>Heteroderinae</taxon>
        <taxon>Globodera</taxon>
    </lineage>
</organism>
<feature type="region of interest" description="Disordered" evidence="1">
    <location>
        <begin position="433"/>
        <end position="452"/>
    </location>
</feature>
<reference evidence="3" key="1">
    <citation type="submission" date="2022-11" db="UniProtKB">
        <authorList>
            <consortium name="WormBaseParasite"/>
        </authorList>
    </citation>
    <scope>IDENTIFICATION</scope>
</reference>
<feature type="region of interest" description="Disordered" evidence="1">
    <location>
        <begin position="630"/>
        <end position="651"/>
    </location>
</feature>
<keyword evidence="2" id="KW-1185">Reference proteome</keyword>
<feature type="compositionally biased region" description="Basic and acidic residues" evidence="1">
    <location>
        <begin position="674"/>
        <end position="688"/>
    </location>
</feature>
<evidence type="ECO:0000256" key="1">
    <source>
        <dbReference type="SAM" id="MobiDB-lite"/>
    </source>
</evidence>
<feature type="compositionally biased region" description="Low complexity" evidence="1">
    <location>
        <begin position="636"/>
        <end position="651"/>
    </location>
</feature>
<dbReference type="AlphaFoldDB" id="A0A914GWH7"/>
<feature type="compositionally biased region" description="Basic residues" evidence="1">
    <location>
        <begin position="486"/>
        <end position="495"/>
    </location>
</feature>
<sequence>MSQCTLTPKTFTQIPSVQSLFPSPSNVSKCTNSSLANSPSTYTGSGYRSVAFGTWAVGDASRCFEGRKRGKSATALASGRTGRLKLKEEEEDECGRRMKGRKEEEEDECGRRMKGRKEEEEDECGRRMKGRKEEEEDECGRKEEEEDECGRRAEKEDECGRRMKGRKEEEEDECGRKEEEEDECGRRAEKEDECGRRAEKEDEGGRRKKGRREEEEDECGIRNNKKEWKRLGRKGQSDSAPSHSLRPPPPPSPPKNIDNSDHSSPLSRSLCDIPRRRSMDSAALRELDLYSSSEYVRHSNGTGREVGTGICYENVAVHPAALTCSSPSSVYHHRNNGGCSLETLFLPRGRCPAPLSPCPSRTSCPPVQRPLRRLLHQHKQWPAASLCKSPQQFSFIIDPLAAKEMPRMRTKSLDNGLKVSLSAAIRRRKDRICEGAPMGGPAGDGTGSRKSAFCERELSPAGAESPLGTAKNFLRRFYNQSTLRLTGRRRRRGNGAKKGDDQKTEQSLYSSAMGPFFEMRKPQPEEMPFLPYNIHYTIESTDEASDGSAEEDNAVPCPLRPGSPQSEWSCTPTCSSATITTSPNAVTNSLIPSPSTTANFPQRPTAVDGLFEAYPHQQKHHHRSVLASKDVPMAPSSPTSPSSPQHFPQQSESLLAETVATTPSVGYGSLKSSSDSEGRRDSDKTRRMGPAEKRFADWNDLFQYLRREIMEMNVRDAQILRRLEGIQLELNGVRQMSGHQRR</sequence>
<name>A0A914GWH7_GLORO</name>
<accession>A0A914GWH7</accession>
<feature type="region of interest" description="Disordered" evidence="1">
    <location>
        <begin position="664"/>
        <end position="688"/>
    </location>
</feature>
<proteinExistence type="predicted"/>
<dbReference type="Proteomes" id="UP000887572">
    <property type="component" value="Unplaced"/>
</dbReference>
<dbReference type="WBParaSite" id="Gr19_v10_g11987.t1">
    <property type="protein sequence ID" value="Gr19_v10_g11987.t1"/>
    <property type="gene ID" value="Gr19_v10_g11987"/>
</dbReference>
<feature type="region of interest" description="Disordered" evidence="1">
    <location>
        <begin position="484"/>
        <end position="508"/>
    </location>
</feature>
<feature type="compositionally biased region" description="Basic and acidic residues" evidence="1">
    <location>
        <begin position="139"/>
        <end position="161"/>
    </location>
</feature>
<evidence type="ECO:0000313" key="2">
    <source>
        <dbReference type="Proteomes" id="UP000887572"/>
    </source>
</evidence>
<feature type="region of interest" description="Disordered" evidence="1">
    <location>
        <begin position="67"/>
        <end position="274"/>
    </location>
</feature>
<feature type="compositionally biased region" description="Gly residues" evidence="1">
    <location>
        <begin position="437"/>
        <end position="446"/>
    </location>
</feature>
<protein>
    <submittedName>
        <fullName evidence="3">Uncharacterized protein</fullName>
    </submittedName>
</protein>
<evidence type="ECO:0000313" key="3">
    <source>
        <dbReference type="WBParaSite" id="Gr19_v10_g11987.t1"/>
    </source>
</evidence>
<feature type="compositionally biased region" description="Basic and acidic residues" evidence="1">
    <location>
        <begin position="174"/>
        <end position="205"/>
    </location>
</feature>